<evidence type="ECO:0000256" key="11">
    <source>
        <dbReference type="ARBA" id="ARBA00047715"/>
    </source>
</evidence>
<evidence type="ECO:0000256" key="2">
    <source>
        <dbReference type="ARBA" id="ARBA00004746"/>
    </source>
</evidence>
<dbReference type="Gene3D" id="3.40.640.10">
    <property type="entry name" value="Type I PLP-dependent aspartate aminotransferase-like (Major domain)"/>
    <property type="match status" value="1"/>
</dbReference>
<dbReference type="InterPro" id="IPR004839">
    <property type="entry name" value="Aminotransferase_I/II_large"/>
</dbReference>
<dbReference type="PANTHER" id="PTHR13693:SF100">
    <property type="entry name" value="8-AMINO-7-OXONONANOATE SYNTHASE"/>
    <property type="match status" value="1"/>
</dbReference>
<proteinExistence type="inferred from homology"/>
<dbReference type="GO" id="GO:0009102">
    <property type="term" value="P:biotin biosynthetic process"/>
    <property type="evidence" value="ECO:0007669"/>
    <property type="project" value="UniProtKB-KW"/>
</dbReference>
<evidence type="ECO:0000256" key="5">
    <source>
        <dbReference type="ARBA" id="ARBA00013187"/>
    </source>
</evidence>
<keyword evidence="15" id="KW-1185">Reference proteome</keyword>
<evidence type="ECO:0000256" key="1">
    <source>
        <dbReference type="ARBA" id="ARBA00001933"/>
    </source>
</evidence>
<accession>A0A2Z6AXX7</accession>
<evidence type="ECO:0000313" key="14">
    <source>
        <dbReference type="EMBL" id="BBD08060.1"/>
    </source>
</evidence>
<keyword evidence="7" id="KW-0093">Biotin biosynthesis</keyword>
<dbReference type="KEGG" id="dfl:DFE_1334"/>
<dbReference type="InterPro" id="IPR050087">
    <property type="entry name" value="AON_synthase_class-II"/>
</dbReference>
<evidence type="ECO:0000259" key="13">
    <source>
        <dbReference type="Pfam" id="PF00155"/>
    </source>
</evidence>
<comment type="subunit">
    <text evidence="4">Homodimer.</text>
</comment>
<evidence type="ECO:0000256" key="12">
    <source>
        <dbReference type="RuleBase" id="RU003693"/>
    </source>
</evidence>
<name>A0A2Z6AXX7_9BACT</name>
<reference evidence="14 15" key="1">
    <citation type="journal article" date="2018" name="Sci. Adv.">
        <title>Multi-heme cytochromes provide a pathway for survival in energy-limited environments.</title>
        <authorList>
            <person name="Deng X."/>
            <person name="Dohmae N."/>
            <person name="Nealson K.H."/>
            <person name="Hashimoto K."/>
            <person name="Okamoto A."/>
        </authorList>
    </citation>
    <scope>NUCLEOTIDE SEQUENCE [LARGE SCALE GENOMIC DNA]</scope>
    <source>
        <strain evidence="14 15">IS5</strain>
    </source>
</reference>
<dbReference type="AlphaFoldDB" id="A0A2Z6AXX7"/>
<keyword evidence="8 12" id="KW-0663">Pyridoxal phosphate</keyword>
<feature type="domain" description="Aminotransferase class I/classII large" evidence="13">
    <location>
        <begin position="16"/>
        <end position="353"/>
    </location>
</feature>
<dbReference type="GO" id="GO:0030170">
    <property type="term" value="F:pyridoxal phosphate binding"/>
    <property type="evidence" value="ECO:0007669"/>
    <property type="project" value="InterPro"/>
</dbReference>
<evidence type="ECO:0000256" key="9">
    <source>
        <dbReference type="ARBA" id="ARBA00032610"/>
    </source>
</evidence>
<evidence type="ECO:0000256" key="7">
    <source>
        <dbReference type="ARBA" id="ARBA00022756"/>
    </source>
</evidence>
<dbReference type="Pfam" id="PF00155">
    <property type="entry name" value="Aminotran_1_2"/>
    <property type="match status" value="1"/>
</dbReference>
<evidence type="ECO:0000256" key="10">
    <source>
        <dbReference type="ARBA" id="ARBA00033381"/>
    </source>
</evidence>
<organism evidence="14 15">
    <name type="scientific">Desulfovibrio ferrophilus</name>
    <dbReference type="NCBI Taxonomy" id="241368"/>
    <lineage>
        <taxon>Bacteria</taxon>
        <taxon>Pseudomonadati</taxon>
        <taxon>Thermodesulfobacteriota</taxon>
        <taxon>Desulfovibrionia</taxon>
        <taxon>Desulfovibrionales</taxon>
        <taxon>Desulfovibrionaceae</taxon>
        <taxon>Desulfovibrio</taxon>
    </lineage>
</organism>
<dbReference type="PROSITE" id="PS00599">
    <property type="entry name" value="AA_TRANSFER_CLASS_2"/>
    <property type="match status" value="1"/>
</dbReference>
<evidence type="ECO:0000256" key="3">
    <source>
        <dbReference type="ARBA" id="ARBA00010008"/>
    </source>
</evidence>
<dbReference type="GO" id="GO:0008710">
    <property type="term" value="F:8-amino-7-oxononanoate synthase activity"/>
    <property type="evidence" value="ECO:0007669"/>
    <property type="project" value="UniProtKB-EC"/>
</dbReference>
<evidence type="ECO:0000256" key="8">
    <source>
        <dbReference type="ARBA" id="ARBA00022898"/>
    </source>
</evidence>
<keyword evidence="6" id="KW-0808">Transferase</keyword>
<dbReference type="InterPro" id="IPR015424">
    <property type="entry name" value="PyrdxlP-dep_Trfase"/>
</dbReference>
<evidence type="ECO:0000256" key="6">
    <source>
        <dbReference type="ARBA" id="ARBA00022679"/>
    </source>
</evidence>
<dbReference type="InterPro" id="IPR015422">
    <property type="entry name" value="PyrdxlP-dep_Trfase_small"/>
</dbReference>
<dbReference type="Proteomes" id="UP000269883">
    <property type="component" value="Chromosome"/>
</dbReference>
<evidence type="ECO:0000313" key="15">
    <source>
        <dbReference type="Proteomes" id="UP000269883"/>
    </source>
</evidence>
<dbReference type="InterPro" id="IPR015421">
    <property type="entry name" value="PyrdxlP-dep_Trfase_major"/>
</dbReference>
<dbReference type="InterPro" id="IPR001917">
    <property type="entry name" value="Aminotrans_II_pyridoxalP_BS"/>
</dbReference>
<evidence type="ECO:0000256" key="4">
    <source>
        <dbReference type="ARBA" id="ARBA00011738"/>
    </source>
</evidence>
<dbReference type="Gene3D" id="3.90.1150.10">
    <property type="entry name" value="Aspartate Aminotransferase, domain 1"/>
    <property type="match status" value="1"/>
</dbReference>
<dbReference type="SUPFAM" id="SSF53383">
    <property type="entry name" value="PLP-dependent transferases"/>
    <property type="match status" value="1"/>
</dbReference>
<comment type="pathway">
    <text evidence="2">Cofactor biosynthesis; biotin biosynthesis.</text>
</comment>
<gene>
    <name evidence="14" type="ORF">DFE_1334</name>
</gene>
<sequence length="364" mass="39141">MDRGADLYIEYDGRRLLNLASNNYLGLAGASELRDGAIQAVQKYGASSGASRLVTGNFALYDQLDRAVAEFKEQDDAVCVGSGYAANLCVLTSLADRNTVVFSDRLNHASIVDGILLSRATHVRYRHNDLEHLAGLMDRYVDAPRKLVVTDTVFSMDGDVAHLHELVPLCRDYGALLVLDEAHATGVMGRGRGLAHELGVQDEVDVHMGTFSKALGSYGAFIAGRRDIVDAVRNFGRAFIFSTSLPPAAVGAGLAALELVRSNQDRSERLMLLSSQLRAVLRRLGFDFGPSTTQIIPIMLGANDVALAARDFLMDHGVFAPAIRPPTVPEGTSRLRLSLRADLGGKDMDLLCAGLEALAGESGR</sequence>
<dbReference type="CDD" id="cd06454">
    <property type="entry name" value="KBL_like"/>
    <property type="match status" value="1"/>
</dbReference>
<comment type="catalytic activity">
    <reaction evidence="11">
        <text>6-carboxyhexanoyl-[ACP] + L-alanine + H(+) = (8S)-8-amino-7-oxononanoate + holo-[ACP] + CO2</text>
        <dbReference type="Rhea" id="RHEA:42288"/>
        <dbReference type="Rhea" id="RHEA-COMP:9685"/>
        <dbReference type="Rhea" id="RHEA-COMP:9955"/>
        <dbReference type="ChEBI" id="CHEBI:15378"/>
        <dbReference type="ChEBI" id="CHEBI:16526"/>
        <dbReference type="ChEBI" id="CHEBI:57972"/>
        <dbReference type="ChEBI" id="CHEBI:64479"/>
        <dbReference type="ChEBI" id="CHEBI:78846"/>
        <dbReference type="ChEBI" id="CHEBI:149468"/>
        <dbReference type="EC" id="2.3.1.47"/>
    </reaction>
</comment>
<dbReference type="EC" id="2.3.1.47" evidence="5"/>
<protein>
    <recommendedName>
        <fullName evidence="5">8-amino-7-oxononanoate synthase</fullName>
        <ecNumber evidence="5">2.3.1.47</ecNumber>
    </recommendedName>
    <alternativeName>
        <fullName evidence="9">7-keto-8-amino-pelargonic acid synthase</fullName>
    </alternativeName>
    <alternativeName>
        <fullName evidence="10">8-amino-7-ketopelargonate synthase</fullName>
    </alternativeName>
</protein>
<comment type="cofactor">
    <cofactor evidence="1 12">
        <name>pyridoxal 5'-phosphate</name>
        <dbReference type="ChEBI" id="CHEBI:597326"/>
    </cofactor>
</comment>
<dbReference type="EMBL" id="AP017378">
    <property type="protein sequence ID" value="BBD08060.1"/>
    <property type="molecule type" value="Genomic_DNA"/>
</dbReference>
<comment type="similarity">
    <text evidence="3">Belongs to the class-II pyridoxal-phosphate-dependent aminotransferase family. BioF subfamily.</text>
</comment>
<dbReference type="PANTHER" id="PTHR13693">
    <property type="entry name" value="CLASS II AMINOTRANSFERASE/8-AMINO-7-OXONONANOATE SYNTHASE"/>
    <property type="match status" value="1"/>
</dbReference>